<evidence type="ECO:0000259" key="9">
    <source>
        <dbReference type="Pfam" id="PF01225"/>
    </source>
</evidence>
<comment type="subcellular location">
    <subcellularLocation>
        <location evidence="7 8">Cytoplasm</location>
    </subcellularLocation>
</comment>
<evidence type="ECO:0000256" key="1">
    <source>
        <dbReference type="ARBA" id="ARBA00005898"/>
    </source>
</evidence>
<feature type="domain" description="Mur ligase N-terminal catalytic" evidence="9">
    <location>
        <begin position="27"/>
        <end position="75"/>
    </location>
</feature>
<feature type="binding site" evidence="7">
    <location>
        <position position="189"/>
    </location>
    <ligand>
        <name>UDP-N-acetyl-alpha-D-muramoyl-L-alanyl-D-glutamate</name>
        <dbReference type="ChEBI" id="CHEBI:83900"/>
    </ligand>
</feature>
<dbReference type="InterPro" id="IPR013221">
    <property type="entry name" value="Mur_ligase_cen"/>
</dbReference>
<keyword evidence="14" id="KW-1185">Reference proteome</keyword>
<organism evidence="13 14">
    <name type="scientific">Victivallis vadensis</name>
    <dbReference type="NCBI Taxonomy" id="172901"/>
    <lineage>
        <taxon>Bacteria</taxon>
        <taxon>Pseudomonadati</taxon>
        <taxon>Lentisphaerota</taxon>
        <taxon>Lentisphaeria</taxon>
        <taxon>Victivallales</taxon>
        <taxon>Victivallaceae</taxon>
        <taxon>Victivallis</taxon>
    </lineage>
</organism>
<evidence type="ECO:0000256" key="5">
    <source>
        <dbReference type="ARBA" id="ARBA00023306"/>
    </source>
</evidence>
<feature type="domain" description="Mur ligase C-terminal" evidence="10">
    <location>
        <begin position="334"/>
        <end position="461"/>
    </location>
</feature>
<dbReference type="GO" id="GO:0005524">
    <property type="term" value="F:ATP binding"/>
    <property type="evidence" value="ECO:0007669"/>
    <property type="project" value="UniProtKB-UniRule"/>
</dbReference>
<feature type="binding site" evidence="7">
    <location>
        <begin position="154"/>
        <end position="155"/>
    </location>
    <ligand>
        <name>UDP-N-acetyl-alpha-D-muramoyl-L-alanyl-D-glutamate</name>
        <dbReference type="ChEBI" id="CHEBI:83900"/>
    </ligand>
</feature>
<dbReference type="Gene3D" id="3.40.1190.10">
    <property type="entry name" value="Mur-like, catalytic domain"/>
    <property type="match status" value="1"/>
</dbReference>
<evidence type="ECO:0000313" key="13">
    <source>
        <dbReference type="EMBL" id="PVY45485.1"/>
    </source>
</evidence>
<comment type="similarity">
    <text evidence="1 7">Belongs to the MurCDEF family. MurE subfamily.</text>
</comment>
<evidence type="ECO:0000256" key="2">
    <source>
        <dbReference type="ARBA" id="ARBA00022618"/>
    </source>
</evidence>
<reference evidence="12 15" key="2">
    <citation type="submission" date="2020-04" db="EMBL/GenBank/DDBJ databases">
        <authorList>
            <person name="Hitch T.C.A."/>
            <person name="Wylensek D."/>
            <person name="Clavel T."/>
        </authorList>
    </citation>
    <scope>NUCLEOTIDE SEQUENCE [LARGE SCALE GENOMIC DNA]</scope>
    <source>
        <strain evidence="12 15">COR2-253-APC-1A</strain>
    </source>
</reference>
<feature type="binding site" evidence="7">
    <location>
        <position position="31"/>
    </location>
    <ligand>
        <name>UDP-N-acetyl-alpha-D-muramoyl-L-alanyl-D-glutamate</name>
        <dbReference type="ChEBI" id="CHEBI:83900"/>
    </ligand>
</feature>
<proteinExistence type="inferred from homology"/>
<sequence>MITSFEKTLGELFISRHGLEGHTRGQVRNDSRKVLPGDIFVAIPGAVYDGHDFITKAAAAGAQVIVHERELTDYLEKPTYIRVTDSSRAYARLVREFCDCPDEYVKLIGVTGTNGKTTTAFLVEHIFRNAGEPCGLISTVEYRDGKITAPATHTTPEAGILFPLLATMRRNGMRAAAMELSSHALQQGRINGARFRTAIFTNLTGDHLDYHGDMEHYYQAKKLFFTRLLGLDGTAVINIDDEFGKRLARDISGRQQVTFGMTPAADWVISDVELGAEGSKFRLTGEEQAFDVATNLIGTHNIHNLTGAILAALDYGLKPEAISHALNRPIRVPGRLEPFRASPEGPVFYVDYAHTDDALKNVLEILRKITKGKLIAVFGAGGDRDRSKRPRMGKAAAQYADHLILTSDNPRSEEPQKIIDEIAAGIPAGTSFETEPDRAQALRRAVAVARPGDVVLIAGKGHENYQEIQGVRRSLDDRKLIKTLISDPARK</sequence>
<comment type="catalytic activity">
    <reaction evidence="7">
        <text>UDP-N-acetyl-alpha-D-muramoyl-L-alanyl-D-glutamate + meso-2,6-diaminopimelate + ATP = UDP-N-acetyl-alpha-D-muramoyl-L-alanyl-gamma-D-glutamyl-meso-2,6-diaminopimelate + ADP + phosphate + H(+)</text>
        <dbReference type="Rhea" id="RHEA:23676"/>
        <dbReference type="ChEBI" id="CHEBI:15378"/>
        <dbReference type="ChEBI" id="CHEBI:30616"/>
        <dbReference type="ChEBI" id="CHEBI:43474"/>
        <dbReference type="ChEBI" id="CHEBI:57791"/>
        <dbReference type="ChEBI" id="CHEBI:83900"/>
        <dbReference type="ChEBI" id="CHEBI:83905"/>
        <dbReference type="ChEBI" id="CHEBI:456216"/>
        <dbReference type="EC" id="6.3.2.13"/>
    </reaction>
</comment>
<dbReference type="Gene3D" id="3.40.1390.10">
    <property type="entry name" value="MurE/MurF, N-terminal domain"/>
    <property type="match status" value="1"/>
</dbReference>
<dbReference type="AlphaFoldDB" id="A0A2U1BA06"/>
<gene>
    <name evidence="7" type="primary">murE</name>
    <name evidence="13" type="ORF">C8D82_10256</name>
    <name evidence="12" type="ORF">HF882_13045</name>
</gene>
<dbReference type="GeneID" id="78293846"/>
<evidence type="ECO:0000256" key="8">
    <source>
        <dbReference type="RuleBase" id="RU004135"/>
    </source>
</evidence>
<dbReference type="EC" id="6.3.2.13" evidence="7"/>
<dbReference type="InterPro" id="IPR036615">
    <property type="entry name" value="Mur_ligase_C_dom_sf"/>
</dbReference>
<dbReference type="NCBIfam" id="TIGR01085">
    <property type="entry name" value="murE"/>
    <property type="match status" value="1"/>
</dbReference>
<dbReference type="Pfam" id="PF08245">
    <property type="entry name" value="Mur_ligase_M"/>
    <property type="match status" value="1"/>
</dbReference>
<keyword evidence="2 7" id="KW-0132">Cell division</keyword>
<dbReference type="Gene3D" id="3.90.190.20">
    <property type="entry name" value="Mur ligase, C-terminal domain"/>
    <property type="match status" value="1"/>
</dbReference>
<dbReference type="SUPFAM" id="SSF53623">
    <property type="entry name" value="MurD-like peptide ligases, catalytic domain"/>
    <property type="match status" value="1"/>
</dbReference>
<keyword evidence="7" id="KW-0067">ATP-binding</keyword>
<dbReference type="OrthoDB" id="9800958at2"/>
<dbReference type="GO" id="GO:0051301">
    <property type="term" value="P:cell division"/>
    <property type="evidence" value="ECO:0007669"/>
    <property type="project" value="UniProtKB-KW"/>
</dbReference>
<comment type="pathway">
    <text evidence="7 8">Cell wall biogenesis; peptidoglycan biosynthesis.</text>
</comment>
<dbReference type="PANTHER" id="PTHR23135">
    <property type="entry name" value="MUR LIGASE FAMILY MEMBER"/>
    <property type="match status" value="1"/>
</dbReference>
<feature type="binding site" evidence="7">
    <location>
        <position position="187"/>
    </location>
    <ligand>
        <name>UDP-N-acetyl-alpha-D-muramoyl-L-alanyl-D-glutamate</name>
        <dbReference type="ChEBI" id="CHEBI:83900"/>
    </ligand>
</feature>
<comment type="function">
    <text evidence="7">Catalyzes the addition of meso-diaminopimelic acid to the nucleotide precursor UDP-N-acetylmuramoyl-L-alanyl-D-glutamate (UMAG) in the biosynthesis of bacterial cell-wall peptidoglycan.</text>
</comment>
<dbReference type="RefSeq" id="WP_116882515.1">
    <property type="nucleotide sequence ID" value="NZ_CABMMC010000065.1"/>
</dbReference>
<dbReference type="InterPro" id="IPR005761">
    <property type="entry name" value="UDP-N-AcMur-Glu-dNH2Pim_ligase"/>
</dbReference>
<name>A0A2U1BA06_9BACT</name>
<dbReference type="PANTHER" id="PTHR23135:SF4">
    <property type="entry name" value="UDP-N-ACETYLMURAMOYL-L-ALANYL-D-GLUTAMATE--2,6-DIAMINOPIMELATE LIGASE MURE HOMOLOG, CHLOROPLASTIC"/>
    <property type="match status" value="1"/>
</dbReference>
<dbReference type="GO" id="GO:0005737">
    <property type="term" value="C:cytoplasm"/>
    <property type="evidence" value="ECO:0007669"/>
    <property type="project" value="UniProtKB-SubCell"/>
</dbReference>
<keyword evidence="5 7" id="KW-0131">Cell cycle</keyword>
<feature type="domain" description="Mur ligase central" evidence="11">
    <location>
        <begin position="110"/>
        <end position="312"/>
    </location>
</feature>
<keyword evidence="7 13" id="KW-0436">Ligase</keyword>
<keyword evidence="6 7" id="KW-0961">Cell wall biogenesis/degradation</keyword>
<dbReference type="InterPro" id="IPR000713">
    <property type="entry name" value="Mur_ligase_N"/>
</dbReference>
<dbReference type="InterPro" id="IPR036565">
    <property type="entry name" value="Mur-like_cat_sf"/>
</dbReference>
<protein>
    <recommendedName>
        <fullName evidence="7">UDP-N-acetylmuramoyl-L-alanyl-D-glutamate--2,6-diaminopimelate ligase</fullName>
        <ecNumber evidence="7">6.3.2.13</ecNumber>
    </recommendedName>
    <alternativeName>
        <fullName evidence="7">Meso-A2pm-adding enzyme</fullName>
    </alternativeName>
    <alternativeName>
        <fullName evidence="7">Meso-diaminopimelate-adding enzyme</fullName>
    </alternativeName>
    <alternativeName>
        <fullName evidence="7">UDP-MurNAc-L-Ala-D-Glu:meso-diaminopimelate ligase</fullName>
    </alternativeName>
    <alternativeName>
        <fullName evidence="7">UDP-MurNAc-tripeptide synthetase</fullName>
    </alternativeName>
    <alternativeName>
        <fullName evidence="7">UDP-N-acetylmuramyl-tripeptide synthetase</fullName>
    </alternativeName>
</protein>
<dbReference type="HAMAP" id="MF_00208">
    <property type="entry name" value="MurE"/>
    <property type="match status" value="1"/>
</dbReference>
<accession>A0A2U1BA06</accession>
<dbReference type="GO" id="GO:0000287">
    <property type="term" value="F:magnesium ion binding"/>
    <property type="evidence" value="ECO:0007669"/>
    <property type="project" value="UniProtKB-UniRule"/>
</dbReference>
<evidence type="ECO:0000259" key="11">
    <source>
        <dbReference type="Pfam" id="PF08245"/>
    </source>
</evidence>
<feature type="short sequence motif" description="Meso-diaminopimelate recognition motif" evidence="7">
    <location>
        <begin position="408"/>
        <end position="411"/>
    </location>
</feature>
<dbReference type="InterPro" id="IPR035911">
    <property type="entry name" value="MurE/MurF_N"/>
</dbReference>
<feature type="modified residue" description="N6-carboxylysine" evidence="7">
    <location>
        <position position="221"/>
    </location>
</feature>
<comment type="caution">
    <text evidence="13">The sequence shown here is derived from an EMBL/GenBank/DDBJ whole genome shotgun (WGS) entry which is preliminary data.</text>
</comment>
<feature type="binding site" evidence="7">
    <location>
        <position position="463"/>
    </location>
    <ligand>
        <name>meso-2,6-diaminopimelate</name>
        <dbReference type="ChEBI" id="CHEBI:57791"/>
    </ligand>
</feature>
<keyword evidence="4 7" id="KW-0573">Peptidoglycan synthesis</keyword>
<evidence type="ECO:0000313" key="14">
    <source>
        <dbReference type="Proteomes" id="UP000245959"/>
    </source>
</evidence>
<dbReference type="SUPFAM" id="SSF53244">
    <property type="entry name" value="MurD-like peptide ligases, peptide-binding domain"/>
    <property type="match status" value="1"/>
</dbReference>
<dbReference type="GO" id="GO:0009252">
    <property type="term" value="P:peptidoglycan biosynthetic process"/>
    <property type="evidence" value="ECO:0007669"/>
    <property type="project" value="UniProtKB-UniRule"/>
</dbReference>
<dbReference type="GO" id="GO:0008360">
    <property type="term" value="P:regulation of cell shape"/>
    <property type="evidence" value="ECO:0007669"/>
    <property type="project" value="UniProtKB-KW"/>
</dbReference>
<dbReference type="GO" id="GO:0008765">
    <property type="term" value="F:UDP-N-acetylmuramoylalanyl-D-glutamate-2,6-diaminopimelate ligase activity"/>
    <property type="evidence" value="ECO:0007669"/>
    <property type="project" value="UniProtKB-UniRule"/>
</dbReference>
<keyword evidence="7" id="KW-0547">Nucleotide-binding</keyword>
<feature type="binding site" evidence="7">
    <location>
        <begin position="112"/>
        <end position="118"/>
    </location>
    <ligand>
        <name>ATP</name>
        <dbReference type="ChEBI" id="CHEBI:30616"/>
    </ligand>
</feature>
<dbReference type="SUPFAM" id="SSF63418">
    <property type="entry name" value="MurE/MurF N-terminal domain"/>
    <property type="match status" value="1"/>
</dbReference>
<dbReference type="Proteomes" id="UP000576225">
    <property type="component" value="Unassembled WGS sequence"/>
</dbReference>
<reference evidence="13 14" key="1">
    <citation type="submission" date="2018-04" db="EMBL/GenBank/DDBJ databases">
        <title>Genomic Encyclopedia of Type Strains, Phase IV (KMG-IV): sequencing the most valuable type-strain genomes for metagenomic binning, comparative biology and taxonomic classification.</title>
        <authorList>
            <person name="Goeker M."/>
        </authorList>
    </citation>
    <scope>NUCLEOTIDE SEQUENCE [LARGE SCALE GENOMIC DNA]</scope>
    <source>
        <strain evidence="13 14">DSM 14823</strain>
    </source>
</reference>
<dbReference type="EMBL" id="JABAEW010000025">
    <property type="protein sequence ID" value="NMD87512.1"/>
    <property type="molecule type" value="Genomic_DNA"/>
</dbReference>
<evidence type="ECO:0000256" key="7">
    <source>
        <dbReference type="HAMAP-Rule" id="MF_00208"/>
    </source>
</evidence>
<dbReference type="Proteomes" id="UP000245959">
    <property type="component" value="Unassembled WGS sequence"/>
</dbReference>
<evidence type="ECO:0000256" key="4">
    <source>
        <dbReference type="ARBA" id="ARBA00022984"/>
    </source>
</evidence>
<dbReference type="InterPro" id="IPR004101">
    <property type="entry name" value="Mur_ligase_C"/>
</dbReference>
<evidence type="ECO:0000256" key="3">
    <source>
        <dbReference type="ARBA" id="ARBA00022960"/>
    </source>
</evidence>
<evidence type="ECO:0000313" key="12">
    <source>
        <dbReference type="EMBL" id="NMD87512.1"/>
    </source>
</evidence>
<dbReference type="Pfam" id="PF02875">
    <property type="entry name" value="Mur_ligase_C"/>
    <property type="match status" value="1"/>
</dbReference>
<evidence type="ECO:0000256" key="6">
    <source>
        <dbReference type="ARBA" id="ARBA00023316"/>
    </source>
</evidence>
<dbReference type="EMBL" id="QEKH01000002">
    <property type="protein sequence ID" value="PVY45485.1"/>
    <property type="molecule type" value="Genomic_DNA"/>
</dbReference>
<evidence type="ECO:0000259" key="10">
    <source>
        <dbReference type="Pfam" id="PF02875"/>
    </source>
</evidence>
<comment type="caution">
    <text evidence="7">Lacks conserved residue(s) required for the propagation of feature annotation.</text>
</comment>
<dbReference type="Pfam" id="PF01225">
    <property type="entry name" value="Mur_ligase"/>
    <property type="match status" value="1"/>
</dbReference>
<comment type="PTM">
    <text evidence="7">Carboxylation is probably crucial for Mg(2+) binding and, consequently, for the gamma-phosphate positioning of ATP.</text>
</comment>
<feature type="binding site" evidence="7">
    <location>
        <begin position="408"/>
        <end position="411"/>
    </location>
    <ligand>
        <name>meso-2,6-diaminopimelate</name>
        <dbReference type="ChEBI" id="CHEBI:57791"/>
    </ligand>
</feature>
<keyword evidence="7" id="KW-0963">Cytoplasm</keyword>
<dbReference type="GO" id="GO:0071555">
    <property type="term" value="P:cell wall organization"/>
    <property type="evidence" value="ECO:0007669"/>
    <property type="project" value="UniProtKB-KW"/>
</dbReference>
<evidence type="ECO:0000313" key="15">
    <source>
        <dbReference type="Proteomes" id="UP000576225"/>
    </source>
</evidence>
<feature type="binding site" evidence="7">
    <location>
        <position position="181"/>
    </location>
    <ligand>
        <name>UDP-N-acetyl-alpha-D-muramoyl-L-alanyl-D-glutamate</name>
        <dbReference type="ChEBI" id="CHEBI:83900"/>
    </ligand>
</feature>
<comment type="cofactor">
    <cofactor evidence="7">
        <name>Mg(2+)</name>
        <dbReference type="ChEBI" id="CHEBI:18420"/>
    </cofactor>
</comment>
<keyword evidence="7" id="KW-0460">Magnesium</keyword>
<feature type="binding site" evidence="7">
    <location>
        <position position="459"/>
    </location>
    <ligand>
        <name>meso-2,6-diaminopimelate</name>
        <dbReference type="ChEBI" id="CHEBI:57791"/>
    </ligand>
</feature>
<dbReference type="UniPathway" id="UPA00219"/>
<keyword evidence="3 7" id="KW-0133">Cell shape</keyword>
<dbReference type="NCBIfam" id="NF001126">
    <property type="entry name" value="PRK00139.1-4"/>
    <property type="match status" value="1"/>
</dbReference>
<feature type="binding site" evidence="7">
    <location>
        <position position="384"/>
    </location>
    <ligand>
        <name>meso-2,6-diaminopimelate</name>
        <dbReference type="ChEBI" id="CHEBI:57791"/>
    </ligand>
</feature>